<dbReference type="AlphaFoldDB" id="Q0YUQ9"/>
<sequence length="261" mass="29819">MTTSSISDNFKKWACSFSGCEGGNRQAKIWISGIEWGGGKKPNEKNFEETMSQYYNVTLKQEIEQGAVTAPAEYNWQEHKNEPYGIKLAKLYMAINGKSGSTYKQEITNYNGSEIFKINLYPIVCENVDDDLWNKYNLANITGFQAKQYYKIWCFENRFPVFRKKVAQHNPSVIIGTGNQCLNDFLACFTPCFEKSAEIKWDKIKTVSNNGSKERNSYYYWTKVTDQTTLVIVPFLGGPNGLNSDELITQMGEKIRTIADL</sequence>
<dbReference type="EMBL" id="AASE01000001">
    <property type="protein sequence ID" value="EAT60144.1"/>
    <property type="molecule type" value="Genomic_DNA"/>
</dbReference>
<accession>Q0YUQ9</accession>
<reference evidence="1 2" key="1">
    <citation type="submission" date="2006-07" db="EMBL/GenBank/DDBJ databases">
        <title>Annotation of the draft genome assembly of Chlorobium ferroxidans DSM 13031.</title>
        <authorList>
            <consortium name="US DOE Joint Genome Institute (JGI-ORNL)"/>
            <person name="Larimer F."/>
            <person name="Land M."/>
            <person name="Hauser L."/>
        </authorList>
    </citation>
    <scope>NUCLEOTIDE SEQUENCE [LARGE SCALE GENOMIC DNA]</scope>
    <source>
        <strain evidence="1 2">DSM 13031</strain>
    </source>
</reference>
<keyword evidence="2" id="KW-1185">Reference proteome</keyword>
<name>Q0YUQ9_9CHLB</name>
<protein>
    <submittedName>
        <fullName evidence="1">Uncharacterized protein</fullName>
    </submittedName>
</protein>
<proteinExistence type="predicted"/>
<dbReference type="OrthoDB" id="2858884at2"/>
<reference evidence="1 2" key="2">
    <citation type="submission" date="2006-07" db="EMBL/GenBank/DDBJ databases">
        <title>Sequencing of the draft genome and assembly of Chlorobium ferroxidans DSM 13031.</title>
        <authorList>
            <consortium name="US DOE Joint Genome Institute (JGI-PGF)"/>
            <person name="Copeland A."/>
            <person name="Lucas S."/>
            <person name="Lapidus A."/>
            <person name="Barry K."/>
            <person name="Glavina del Rio T."/>
            <person name="Dalin E."/>
            <person name="Tice H."/>
            <person name="Bruce D."/>
            <person name="Pitluck S."/>
            <person name="Richardson P."/>
        </authorList>
    </citation>
    <scope>NUCLEOTIDE SEQUENCE [LARGE SCALE GENOMIC DNA]</scope>
    <source>
        <strain evidence="1 2">DSM 13031</strain>
    </source>
</reference>
<organism evidence="1 2">
    <name type="scientific">Chlorobium ferrooxidans DSM 13031</name>
    <dbReference type="NCBI Taxonomy" id="377431"/>
    <lineage>
        <taxon>Bacteria</taxon>
        <taxon>Pseudomonadati</taxon>
        <taxon>Chlorobiota</taxon>
        <taxon>Chlorobiia</taxon>
        <taxon>Chlorobiales</taxon>
        <taxon>Chlorobiaceae</taxon>
        <taxon>Chlorobium/Pelodictyon group</taxon>
        <taxon>Chlorobium</taxon>
    </lineage>
</organism>
<comment type="caution">
    <text evidence="1">The sequence shown here is derived from an EMBL/GenBank/DDBJ whole genome shotgun (WGS) entry which is preliminary data.</text>
</comment>
<dbReference type="RefSeq" id="WP_006365420.1">
    <property type="nucleotide sequence ID" value="NZ_AASE01000001.1"/>
</dbReference>
<evidence type="ECO:0000313" key="2">
    <source>
        <dbReference type="Proteomes" id="UP000004162"/>
    </source>
</evidence>
<gene>
    <name evidence="1" type="ORF">CferDRAFT_2151</name>
</gene>
<evidence type="ECO:0000313" key="1">
    <source>
        <dbReference type="EMBL" id="EAT60144.1"/>
    </source>
</evidence>
<dbReference type="Proteomes" id="UP000004162">
    <property type="component" value="Unassembled WGS sequence"/>
</dbReference>